<dbReference type="EMBL" id="OQ137560">
    <property type="protein sequence ID" value="WCA46267.1"/>
    <property type="molecule type" value="Genomic_DNA"/>
</dbReference>
<gene>
    <name evidence="1" type="primary">ERS_gp019</name>
</gene>
<protein>
    <submittedName>
        <fullName evidence="1">Uncharacterized protein</fullName>
    </submittedName>
</protein>
<sequence>MFGWVVVLVCVVVCVLLLKHVFNDDNWELYYR</sequence>
<evidence type="ECO:0000313" key="1">
    <source>
        <dbReference type="EMBL" id="WCA46267.1"/>
    </source>
</evidence>
<name>A0AAF0B765_9CAUD</name>
<proteinExistence type="predicted"/>
<reference evidence="2" key="1">
    <citation type="journal article" date="2024" name="Viruses">
        <title>New Genera and Species of Caulobacter and Brevundimonas Bacteriophages Provide Insights into Phage Genome Evolution.</title>
        <authorList>
            <person name="Ely B."/>
            <person name="Hils M."/>
            <person name="Clarke A."/>
            <person name="Albert M."/>
            <person name="Holness N."/>
            <person name="Lenski J."/>
            <person name="Mohammadi T."/>
        </authorList>
    </citation>
    <scope>NUCLEOTIDE SEQUENCE [LARGE SCALE GENOMIC DNA]</scope>
</reference>
<dbReference type="Proteomes" id="UP001218127">
    <property type="component" value="Segment"/>
</dbReference>
<evidence type="ECO:0000313" key="2">
    <source>
        <dbReference type="Proteomes" id="UP001218127"/>
    </source>
</evidence>
<keyword evidence="2" id="KW-1185">Reference proteome</keyword>
<accession>A0AAF0B765</accession>
<organism evidence="1 2">
    <name type="scientific">Caulobacter phage ERS</name>
    <dbReference type="NCBI Taxonomy" id="3020392"/>
    <lineage>
        <taxon>Viruses</taxon>
        <taxon>Duplodnaviria</taxon>
        <taxon>Heunggongvirae</taxon>
        <taxon>Uroviricota</taxon>
        <taxon>Caudoviricetes</taxon>
        <taxon>Autographivirales</taxon>
        <taxon>Autonotataviridae</taxon>
        <taxon>Percyvirus</taxon>
        <taxon>Percyvirus ERS</taxon>
    </lineage>
</organism>